<keyword evidence="3" id="KW-1185">Reference proteome</keyword>
<dbReference type="SUPFAM" id="SSF53335">
    <property type="entry name" value="S-adenosyl-L-methionine-dependent methyltransferases"/>
    <property type="match status" value="1"/>
</dbReference>
<dbReference type="InterPro" id="IPR029063">
    <property type="entry name" value="SAM-dependent_MTases_sf"/>
</dbReference>
<feature type="domain" description="Methyltransferase type 11" evidence="1">
    <location>
        <begin position="58"/>
        <end position="123"/>
    </location>
</feature>
<evidence type="ECO:0000259" key="1">
    <source>
        <dbReference type="Pfam" id="PF08241"/>
    </source>
</evidence>
<dbReference type="Pfam" id="PF08241">
    <property type="entry name" value="Methyltransf_11"/>
    <property type="match status" value="1"/>
</dbReference>
<keyword evidence="2" id="KW-0808">Transferase</keyword>
<keyword evidence="2" id="KW-0489">Methyltransferase</keyword>
<dbReference type="EMBL" id="JAQSDF010000092">
    <property type="protein sequence ID" value="MDI1232483.1"/>
    <property type="molecule type" value="Genomic_DNA"/>
</dbReference>
<accession>A0AA43QAU0</accession>
<dbReference type="Proteomes" id="UP001160519">
    <property type="component" value="Unassembled WGS sequence"/>
</dbReference>
<dbReference type="GO" id="GO:0032259">
    <property type="term" value="P:methylation"/>
    <property type="evidence" value="ECO:0007669"/>
    <property type="project" value="UniProtKB-KW"/>
</dbReference>
<name>A0AA43QAU0_9GAMM</name>
<sequence length="239" mass="27274">MVANRNFYEPLWRDARLVEPERFNTWPLVSQLLTKATCHLEVAPGLRPRLPVDGTAFVDISMHALTKLAVGSGRPVMASIGRLPFADETFDLLCALDIIEHVDDDQRAMAELARVATIGATLLLSTPLHPEMWTPFDDFVGHRRRYEPKQIQALLHHHGFIIERSAVFGMKPRSSLLLDLGMWFLQHRRERAMKWYNRVMPYTMRLQKSLQLHEGLINTDEVGEVLLVCKRVSPGSTPS</sequence>
<proteinExistence type="predicted"/>
<dbReference type="InterPro" id="IPR013216">
    <property type="entry name" value="Methyltransf_11"/>
</dbReference>
<dbReference type="GO" id="GO:0008757">
    <property type="term" value="F:S-adenosylmethionine-dependent methyltransferase activity"/>
    <property type="evidence" value="ECO:0007669"/>
    <property type="project" value="InterPro"/>
</dbReference>
<gene>
    <name evidence="2" type="ORF">PSU93_15195</name>
</gene>
<dbReference type="AlphaFoldDB" id="A0AA43QAU0"/>
<comment type="caution">
    <text evidence="2">The sequence shown here is derived from an EMBL/GenBank/DDBJ whole genome shotgun (WGS) entry which is preliminary data.</text>
</comment>
<organism evidence="2 3">
    <name type="scientific">Candidatus Methylobacter titanis</name>
    <dbReference type="NCBI Taxonomy" id="3053457"/>
    <lineage>
        <taxon>Bacteria</taxon>
        <taxon>Pseudomonadati</taxon>
        <taxon>Pseudomonadota</taxon>
        <taxon>Gammaproteobacteria</taxon>
        <taxon>Methylococcales</taxon>
        <taxon>Methylococcaceae</taxon>
        <taxon>Methylobacter</taxon>
    </lineage>
</organism>
<dbReference type="Gene3D" id="3.40.50.150">
    <property type="entry name" value="Vaccinia Virus protein VP39"/>
    <property type="match status" value="1"/>
</dbReference>
<evidence type="ECO:0000313" key="3">
    <source>
        <dbReference type="Proteomes" id="UP001160519"/>
    </source>
</evidence>
<protein>
    <submittedName>
        <fullName evidence="2">Methyltransferase domain-containing protein</fullName>
    </submittedName>
</protein>
<reference evidence="2" key="1">
    <citation type="submission" date="2023-01" db="EMBL/GenBank/DDBJ databases">
        <title>Biogeochemical cycle of methane in antarctic sediments.</title>
        <authorList>
            <person name="Roldan D.M."/>
            <person name="Menes R.J."/>
        </authorList>
    </citation>
    <scope>NUCLEOTIDE SEQUENCE [LARGE SCALE GENOMIC DNA]</scope>
    <source>
        <strain evidence="2">K-2018 MAG008</strain>
    </source>
</reference>
<evidence type="ECO:0000313" key="2">
    <source>
        <dbReference type="EMBL" id="MDI1232483.1"/>
    </source>
</evidence>